<dbReference type="GO" id="GO:0015279">
    <property type="term" value="F:store-operated calcium channel activity"/>
    <property type="evidence" value="ECO:0007669"/>
    <property type="project" value="TreeGrafter"/>
</dbReference>
<evidence type="ECO:0000256" key="3">
    <source>
        <dbReference type="ARBA" id="ARBA00022692"/>
    </source>
</evidence>
<dbReference type="AlphaFoldDB" id="A0AAD9JZB8"/>
<comment type="similarity">
    <text evidence="2">Belongs to the Orai family.</text>
</comment>
<keyword evidence="5 6" id="KW-0472">Membrane</keyword>
<proteinExistence type="inferred from homology"/>
<evidence type="ECO:0000256" key="6">
    <source>
        <dbReference type="SAM" id="Phobius"/>
    </source>
</evidence>
<organism evidence="7 8">
    <name type="scientific">Paralvinella palmiformis</name>
    <dbReference type="NCBI Taxonomy" id="53620"/>
    <lineage>
        <taxon>Eukaryota</taxon>
        <taxon>Metazoa</taxon>
        <taxon>Spiralia</taxon>
        <taxon>Lophotrochozoa</taxon>
        <taxon>Annelida</taxon>
        <taxon>Polychaeta</taxon>
        <taxon>Sedentaria</taxon>
        <taxon>Canalipalpata</taxon>
        <taxon>Terebellida</taxon>
        <taxon>Terebelliformia</taxon>
        <taxon>Alvinellidae</taxon>
        <taxon>Paralvinella</taxon>
    </lineage>
</organism>
<dbReference type="PANTHER" id="PTHR31501">
    <property type="entry name" value="CALCIUM RELEASE-ACTIVATED CALCIUM CHANNEL PROTEIN 1"/>
    <property type="match status" value="1"/>
</dbReference>
<dbReference type="InterPro" id="IPR012446">
    <property type="entry name" value="CRAC_channel"/>
</dbReference>
<keyword evidence="4 6" id="KW-1133">Transmembrane helix</keyword>
<sequence length="166" mass="18488">MVEANIPEYVPGGLVIAYSICTTLVVAIHLIALMISTCILPNLEAVSNVHNINAILDSPHEKLHRYIEMAWIFSTGFGIFLFLFQMALLVWVRFYPRPTKLEGSTQGSGAAIAATCIIIPVIFLFFGFAVVFYKQLISHKYEQSAKGLEELESIAVQLDGRRVQNI</sequence>
<feature type="transmembrane region" description="Helical" evidence="6">
    <location>
        <begin position="70"/>
        <end position="92"/>
    </location>
</feature>
<reference evidence="7" key="1">
    <citation type="journal article" date="2023" name="Mol. Biol. Evol.">
        <title>Third-Generation Sequencing Reveals the Adaptive Role of the Epigenome in Three Deep-Sea Polychaetes.</title>
        <authorList>
            <person name="Perez M."/>
            <person name="Aroh O."/>
            <person name="Sun Y."/>
            <person name="Lan Y."/>
            <person name="Juniper S.K."/>
            <person name="Young C.R."/>
            <person name="Angers B."/>
            <person name="Qian P.Y."/>
        </authorList>
    </citation>
    <scope>NUCLEOTIDE SEQUENCE</scope>
    <source>
        <strain evidence="7">P08H-3</strain>
    </source>
</reference>
<evidence type="ECO:0000256" key="5">
    <source>
        <dbReference type="ARBA" id="ARBA00023136"/>
    </source>
</evidence>
<name>A0AAD9JZB8_9ANNE</name>
<dbReference type="GO" id="GO:0016020">
    <property type="term" value="C:membrane"/>
    <property type="evidence" value="ECO:0007669"/>
    <property type="project" value="UniProtKB-SubCell"/>
</dbReference>
<accession>A0AAD9JZB8</accession>
<dbReference type="InterPro" id="IPR038350">
    <property type="entry name" value="Orai_sf"/>
</dbReference>
<comment type="subcellular location">
    <subcellularLocation>
        <location evidence="1">Membrane</location>
        <topology evidence="1">Multi-pass membrane protein</topology>
    </subcellularLocation>
</comment>
<comment type="caution">
    <text evidence="7">The sequence shown here is derived from an EMBL/GenBank/DDBJ whole genome shotgun (WGS) entry which is preliminary data.</text>
</comment>
<dbReference type="Proteomes" id="UP001208570">
    <property type="component" value="Unassembled WGS sequence"/>
</dbReference>
<dbReference type="EMBL" id="JAODUP010000109">
    <property type="protein sequence ID" value="KAK2161819.1"/>
    <property type="molecule type" value="Genomic_DNA"/>
</dbReference>
<dbReference type="Pfam" id="PF07856">
    <property type="entry name" value="Orai-1"/>
    <property type="match status" value="1"/>
</dbReference>
<feature type="transmembrane region" description="Helical" evidence="6">
    <location>
        <begin position="112"/>
        <end position="133"/>
    </location>
</feature>
<feature type="transmembrane region" description="Helical" evidence="6">
    <location>
        <begin position="15"/>
        <end position="40"/>
    </location>
</feature>
<dbReference type="PANTHER" id="PTHR31501:SF7">
    <property type="entry name" value="CALCIUM RELEASE-ACTIVATED CALCIUM CHANNEL PROTEIN 1"/>
    <property type="match status" value="1"/>
</dbReference>
<keyword evidence="3 6" id="KW-0812">Transmembrane</keyword>
<evidence type="ECO:0000313" key="8">
    <source>
        <dbReference type="Proteomes" id="UP001208570"/>
    </source>
</evidence>
<dbReference type="Gene3D" id="1.20.140.140">
    <property type="entry name" value="Calcium release-activated calcium channel protein Orai"/>
    <property type="match status" value="1"/>
</dbReference>
<evidence type="ECO:0000313" key="7">
    <source>
        <dbReference type="EMBL" id="KAK2161819.1"/>
    </source>
</evidence>
<protein>
    <submittedName>
        <fullName evidence="7">Uncharacterized protein</fullName>
    </submittedName>
</protein>
<evidence type="ECO:0000256" key="4">
    <source>
        <dbReference type="ARBA" id="ARBA00022989"/>
    </source>
</evidence>
<evidence type="ECO:0000256" key="1">
    <source>
        <dbReference type="ARBA" id="ARBA00004141"/>
    </source>
</evidence>
<evidence type="ECO:0000256" key="2">
    <source>
        <dbReference type="ARBA" id="ARBA00008062"/>
    </source>
</evidence>
<dbReference type="GO" id="GO:0002115">
    <property type="term" value="P:store-operated calcium entry"/>
    <property type="evidence" value="ECO:0007669"/>
    <property type="project" value="TreeGrafter"/>
</dbReference>
<keyword evidence="8" id="KW-1185">Reference proteome</keyword>
<gene>
    <name evidence="7" type="ORF">LSH36_109g05078</name>
</gene>